<dbReference type="Gene3D" id="2.170.150.10">
    <property type="entry name" value="Metal Binding Protein, Guanine Nucleotide Exchange Factor, Chain A"/>
    <property type="match status" value="1"/>
</dbReference>
<dbReference type="InterPro" id="IPR011323">
    <property type="entry name" value="Mss4/transl-control_tumour"/>
</dbReference>
<dbReference type="GO" id="GO:0015031">
    <property type="term" value="P:protein transport"/>
    <property type="evidence" value="ECO:0007669"/>
    <property type="project" value="UniProtKB-KW"/>
</dbReference>
<evidence type="ECO:0000313" key="8">
    <source>
        <dbReference type="EMBL" id="KAJ8487802.1"/>
    </source>
</evidence>
<evidence type="ECO:0000256" key="6">
    <source>
        <dbReference type="SAM" id="MobiDB-lite"/>
    </source>
</evidence>
<reference evidence="8" key="1">
    <citation type="submission" date="2022-11" db="EMBL/GenBank/DDBJ databases">
        <title>Genome Sequence of Cubamyces cubensis.</title>
        <authorList>
            <person name="Buettner E."/>
        </authorList>
    </citation>
    <scope>NUCLEOTIDE SEQUENCE</scope>
    <source>
        <strain evidence="8">MPL-01</strain>
    </source>
</reference>
<dbReference type="PANTHER" id="PTHR10908">
    <property type="entry name" value="SEROTONIN N-ACETYLTRANSFERASE"/>
    <property type="match status" value="1"/>
</dbReference>
<dbReference type="GO" id="GO:0005737">
    <property type="term" value="C:cytoplasm"/>
    <property type="evidence" value="ECO:0007669"/>
    <property type="project" value="TreeGrafter"/>
</dbReference>
<feature type="compositionally biased region" description="Polar residues" evidence="6">
    <location>
        <begin position="189"/>
        <end position="204"/>
    </location>
</feature>
<dbReference type="InterPro" id="IPR000182">
    <property type="entry name" value="GNAT_dom"/>
</dbReference>
<dbReference type="GO" id="GO:0005085">
    <property type="term" value="F:guanyl-nucleotide exchange factor activity"/>
    <property type="evidence" value="ECO:0007669"/>
    <property type="project" value="UniProtKB-KW"/>
</dbReference>
<comment type="caution">
    <text evidence="8">The sequence shown here is derived from an EMBL/GenBank/DDBJ whole genome shotgun (WGS) entry which is preliminary data.</text>
</comment>
<dbReference type="GO" id="GO:0007264">
    <property type="term" value="P:small GTPase-mediated signal transduction"/>
    <property type="evidence" value="ECO:0007669"/>
    <property type="project" value="InterPro"/>
</dbReference>
<accession>A0AAD7TWR8</accession>
<keyword evidence="4" id="KW-0653">Protein transport</keyword>
<evidence type="ECO:0000256" key="4">
    <source>
        <dbReference type="ARBA" id="ARBA00022927"/>
    </source>
</evidence>
<name>A0AAD7TWR8_9APHY</name>
<protein>
    <recommendedName>
        <fullName evidence="7">N-acetyltransferase domain-containing protein</fullName>
    </recommendedName>
</protein>
<proteinExistence type="predicted"/>
<evidence type="ECO:0000256" key="5">
    <source>
        <dbReference type="ARBA" id="ARBA00023315"/>
    </source>
</evidence>
<feature type="region of interest" description="Disordered" evidence="6">
    <location>
        <begin position="184"/>
        <end position="205"/>
    </location>
</feature>
<dbReference type="Gene3D" id="3.40.630.30">
    <property type="match status" value="1"/>
</dbReference>
<dbReference type="EMBL" id="JAPEVG010000073">
    <property type="protein sequence ID" value="KAJ8487802.1"/>
    <property type="molecule type" value="Genomic_DNA"/>
</dbReference>
<organism evidence="8 9">
    <name type="scientific">Trametes cubensis</name>
    <dbReference type="NCBI Taxonomy" id="1111947"/>
    <lineage>
        <taxon>Eukaryota</taxon>
        <taxon>Fungi</taxon>
        <taxon>Dikarya</taxon>
        <taxon>Basidiomycota</taxon>
        <taxon>Agaricomycotina</taxon>
        <taxon>Agaricomycetes</taxon>
        <taxon>Polyporales</taxon>
        <taxon>Polyporaceae</taxon>
        <taxon>Trametes</taxon>
    </lineage>
</organism>
<evidence type="ECO:0000259" key="7">
    <source>
        <dbReference type="PROSITE" id="PS51186"/>
    </source>
</evidence>
<evidence type="ECO:0000256" key="2">
    <source>
        <dbReference type="ARBA" id="ARBA00022658"/>
    </source>
</evidence>
<evidence type="ECO:0000313" key="9">
    <source>
        <dbReference type="Proteomes" id="UP001215151"/>
    </source>
</evidence>
<feature type="domain" description="N-acetyltransferase" evidence="7">
    <location>
        <begin position="3"/>
        <end position="181"/>
    </location>
</feature>
<dbReference type="AlphaFoldDB" id="A0AAD7TWR8"/>
<keyword evidence="9" id="KW-1185">Reference proteome</keyword>
<evidence type="ECO:0000256" key="3">
    <source>
        <dbReference type="ARBA" id="ARBA00022679"/>
    </source>
</evidence>
<sequence length="371" mass="40261">MSIIYDLVSAHELEDAHRIEARGKCPPPALLSGYPDDEAGSLETFRYRQSQAPELFLGAFLPSPEGNGRKLIGYVCATLSSDSTLTHESMSTHVPGSPSICIHSVCVDPEHRRKHVGLHLVKEFVSRAERATRAGASYERILLIAHEELRGFYEKAGFEWVGLSAVVHGSRPWYEMRKELRATDAPPLSSASGRQPLVQSSSEPQGLPAGLWEALQRSTTRTRPAARLLSSFPNAVQDVVADIKTDGTDGAPTNKHDLLCPRPGCGSVILKSGVASWVERESMQLDASGQTLPDYIGALPVPPATAQWWLVKPNAMAFENIGFSRAVQMTGPSGRKLKLLACAECDLGPLGWCEEGGSEFWLACNRVGYGA</sequence>
<dbReference type="SUPFAM" id="SSF55729">
    <property type="entry name" value="Acyl-CoA N-acyltransferases (Nat)"/>
    <property type="match status" value="1"/>
</dbReference>
<evidence type="ECO:0000256" key="1">
    <source>
        <dbReference type="ARBA" id="ARBA00022448"/>
    </source>
</evidence>
<keyword evidence="3" id="KW-0808">Transferase</keyword>
<dbReference type="Proteomes" id="UP001215151">
    <property type="component" value="Unassembled WGS sequence"/>
</dbReference>
<keyword evidence="1" id="KW-0813">Transport</keyword>
<dbReference type="InterPro" id="IPR007515">
    <property type="entry name" value="Mss4"/>
</dbReference>
<dbReference type="PROSITE" id="PS51186">
    <property type="entry name" value="GNAT"/>
    <property type="match status" value="1"/>
</dbReference>
<dbReference type="CDD" id="cd04301">
    <property type="entry name" value="NAT_SF"/>
    <property type="match status" value="1"/>
</dbReference>
<dbReference type="InterPro" id="IPR011057">
    <property type="entry name" value="Mss4-like_sf"/>
</dbReference>
<keyword evidence="2" id="KW-0344">Guanine-nucleotide releasing factor</keyword>
<dbReference type="PANTHER" id="PTHR10908:SF0">
    <property type="entry name" value="SEROTONIN N-ACETYLTRANSFERASE"/>
    <property type="match status" value="1"/>
</dbReference>
<dbReference type="InterPro" id="IPR016181">
    <property type="entry name" value="Acyl_CoA_acyltransferase"/>
</dbReference>
<dbReference type="SUPFAM" id="SSF51316">
    <property type="entry name" value="Mss4-like"/>
    <property type="match status" value="1"/>
</dbReference>
<dbReference type="Pfam" id="PF04421">
    <property type="entry name" value="Mss4"/>
    <property type="match status" value="1"/>
</dbReference>
<dbReference type="PROSITE" id="PS51796">
    <property type="entry name" value="MSS4"/>
    <property type="match status" value="1"/>
</dbReference>
<keyword evidence="5" id="KW-0012">Acyltransferase</keyword>
<dbReference type="Pfam" id="PF13508">
    <property type="entry name" value="Acetyltransf_7"/>
    <property type="match status" value="1"/>
</dbReference>
<gene>
    <name evidence="8" type="ORF">ONZ51_g3969</name>
</gene>
<dbReference type="InterPro" id="IPR051635">
    <property type="entry name" value="SNAT-like"/>
</dbReference>
<dbReference type="GO" id="GO:0004059">
    <property type="term" value="F:aralkylamine N-acetyltransferase activity"/>
    <property type="evidence" value="ECO:0007669"/>
    <property type="project" value="TreeGrafter"/>
</dbReference>